<name>A0A1H8YN26_9PSEU</name>
<protein>
    <submittedName>
        <fullName evidence="1">Uncharacterized protein</fullName>
    </submittedName>
</protein>
<evidence type="ECO:0000313" key="1">
    <source>
        <dbReference type="EMBL" id="SEP53595.1"/>
    </source>
</evidence>
<evidence type="ECO:0000313" key="2">
    <source>
        <dbReference type="Proteomes" id="UP000198582"/>
    </source>
</evidence>
<dbReference type="AlphaFoldDB" id="A0A1H8YN26"/>
<accession>A0A1H8YN26</accession>
<gene>
    <name evidence="1" type="ORF">SAMN04489732_12920</name>
</gene>
<organism evidence="1 2">
    <name type="scientific">Amycolatopsis saalfeldensis</name>
    <dbReference type="NCBI Taxonomy" id="394193"/>
    <lineage>
        <taxon>Bacteria</taxon>
        <taxon>Bacillati</taxon>
        <taxon>Actinomycetota</taxon>
        <taxon>Actinomycetes</taxon>
        <taxon>Pseudonocardiales</taxon>
        <taxon>Pseudonocardiaceae</taxon>
        <taxon>Amycolatopsis</taxon>
    </lineage>
</organism>
<keyword evidence="2" id="KW-1185">Reference proteome</keyword>
<dbReference type="Proteomes" id="UP000198582">
    <property type="component" value="Unassembled WGS sequence"/>
</dbReference>
<proteinExistence type="predicted"/>
<sequence>MVGMNPPKWATDAQALMDAAVRMDWSRGPAAVDEISRLIAAFTRDHGNQLLVALREWVDHAKFETGFEPHDGQKPSLEPIDVSTGATLSLDAVPAGMLWAGRFLAAGFGDDREEQRALIDTLCSDLFPEQDFRDAVVATLRLSAEMVRTGLGPQDTTVPEAAWAPEARTLFAAAAREHWHGPDGALELLQRFSTEHGTPAVIGAMKGWCRQARGLIANDVPGEPAYPGWRSTSTDDELAADEVPPAARWAGRFIAAVWNDDEDQARALLGSLRSSAELTECVIETLKTATAFVPDPRG</sequence>
<dbReference type="EMBL" id="FOEF01000029">
    <property type="protein sequence ID" value="SEP53595.1"/>
    <property type="molecule type" value="Genomic_DNA"/>
</dbReference>
<reference evidence="1 2" key="1">
    <citation type="submission" date="2016-10" db="EMBL/GenBank/DDBJ databases">
        <authorList>
            <person name="de Groot N.N."/>
        </authorList>
    </citation>
    <scope>NUCLEOTIDE SEQUENCE [LARGE SCALE GENOMIC DNA]</scope>
    <source>
        <strain evidence="1 2">DSM 44993</strain>
    </source>
</reference>